<gene>
    <name evidence="2" type="ORF">CYLTODRAFT_422538</name>
</gene>
<dbReference type="PANTHER" id="PTHR47668">
    <property type="entry name" value="DIENELACTONE HYDROLASE FAMILY PROTEIN (AFU_ORTHOLOGUE AFUA_6G01940)"/>
    <property type="match status" value="1"/>
</dbReference>
<protein>
    <submittedName>
        <fullName evidence="2">Dienelactone hydrolase</fullName>
    </submittedName>
</protein>
<evidence type="ECO:0000313" key="3">
    <source>
        <dbReference type="Proteomes" id="UP000054007"/>
    </source>
</evidence>
<dbReference type="OrthoDB" id="2147163at2759"/>
<organism evidence="2 3">
    <name type="scientific">Cylindrobasidium torrendii FP15055 ss-10</name>
    <dbReference type="NCBI Taxonomy" id="1314674"/>
    <lineage>
        <taxon>Eukaryota</taxon>
        <taxon>Fungi</taxon>
        <taxon>Dikarya</taxon>
        <taxon>Basidiomycota</taxon>
        <taxon>Agaricomycotina</taxon>
        <taxon>Agaricomycetes</taxon>
        <taxon>Agaricomycetidae</taxon>
        <taxon>Agaricales</taxon>
        <taxon>Marasmiineae</taxon>
        <taxon>Physalacriaceae</taxon>
        <taxon>Cylindrobasidium</taxon>
    </lineage>
</organism>
<dbReference type="Proteomes" id="UP000054007">
    <property type="component" value="Unassembled WGS sequence"/>
</dbReference>
<dbReference type="EMBL" id="KN880526">
    <property type="protein sequence ID" value="KIY67433.1"/>
    <property type="molecule type" value="Genomic_DNA"/>
</dbReference>
<name>A0A0D7BA65_9AGAR</name>
<reference evidence="2 3" key="1">
    <citation type="journal article" date="2015" name="Fungal Genet. Biol.">
        <title>Evolution of novel wood decay mechanisms in Agaricales revealed by the genome sequences of Fistulina hepatica and Cylindrobasidium torrendii.</title>
        <authorList>
            <person name="Floudas D."/>
            <person name="Held B.W."/>
            <person name="Riley R."/>
            <person name="Nagy L.G."/>
            <person name="Koehler G."/>
            <person name="Ransdell A.S."/>
            <person name="Younus H."/>
            <person name="Chow J."/>
            <person name="Chiniquy J."/>
            <person name="Lipzen A."/>
            <person name="Tritt A."/>
            <person name="Sun H."/>
            <person name="Haridas S."/>
            <person name="LaButti K."/>
            <person name="Ohm R.A."/>
            <person name="Kues U."/>
            <person name="Blanchette R.A."/>
            <person name="Grigoriev I.V."/>
            <person name="Minto R.E."/>
            <person name="Hibbett D.S."/>
        </authorList>
    </citation>
    <scope>NUCLEOTIDE SEQUENCE [LARGE SCALE GENOMIC DNA]</scope>
    <source>
        <strain evidence="2 3">FP15055 ss-10</strain>
    </source>
</reference>
<dbReference type="STRING" id="1314674.A0A0D7BA65"/>
<keyword evidence="3" id="KW-1185">Reference proteome</keyword>
<keyword evidence="2" id="KW-0378">Hydrolase</keyword>
<dbReference type="PANTHER" id="PTHR47668:SF1">
    <property type="entry name" value="DIENELACTONE HYDROLASE DOMAIN-CONTAINING PROTEIN-RELATED"/>
    <property type="match status" value="1"/>
</dbReference>
<dbReference type="InterPro" id="IPR002925">
    <property type="entry name" value="Dienelactn_hydro"/>
</dbReference>
<dbReference type="SUPFAM" id="SSF53474">
    <property type="entry name" value="alpha/beta-Hydrolases"/>
    <property type="match status" value="1"/>
</dbReference>
<dbReference type="Pfam" id="PF01738">
    <property type="entry name" value="DLH"/>
    <property type="match status" value="1"/>
</dbReference>
<evidence type="ECO:0000313" key="2">
    <source>
        <dbReference type="EMBL" id="KIY67433.1"/>
    </source>
</evidence>
<dbReference type="Gene3D" id="3.40.50.1820">
    <property type="entry name" value="alpha/beta hydrolase"/>
    <property type="match status" value="1"/>
</dbReference>
<dbReference type="AlphaFoldDB" id="A0A0D7BA65"/>
<dbReference type="GO" id="GO:0016787">
    <property type="term" value="F:hydrolase activity"/>
    <property type="evidence" value="ECO:0007669"/>
    <property type="project" value="UniProtKB-KW"/>
</dbReference>
<proteinExistence type="predicted"/>
<evidence type="ECO:0000259" key="1">
    <source>
        <dbReference type="Pfam" id="PF01738"/>
    </source>
</evidence>
<accession>A0A0D7BA65</accession>
<dbReference type="InterPro" id="IPR029058">
    <property type="entry name" value="AB_hydrolase_fold"/>
</dbReference>
<feature type="domain" description="Dienelactone hydrolase" evidence="1">
    <location>
        <begin position="61"/>
        <end position="278"/>
    </location>
</feature>
<sequence length="280" mass="31073">MSIFSRLRLISRQIVPRLHSSARTMSTEIHNTNKACCSIPPVQSDYEPKGVYKSVGDFKKVYVSGPEGTDSAIVCIFDIFGYYPQTQQGADILASTLKTTVYMPDYFEDSAPYPLSKFPPSTPEEQKEFQAFFGGAANPPQHVAKSLAFGKVLKSVNNYKNLGLYGFCWGGKIAILSGSTDDTPYNAVSIVHPAMLSPPDVEKIAVPLAVYISKDEPIKEYNEIVDILSKKPFADKNDHKNYDNQIHGFAAARGDLKDPENLKQYEDVYGRLANFFKGAF</sequence>